<name>A0ABW7GJ81_9BURK</name>
<gene>
    <name evidence="2" type="ORF">ACG04Q_10490</name>
</gene>
<feature type="coiled-coil region" evidence="1">
    <location>
        <begin position="24"/>
        <end position="51"/>
    </location>
</feature>
<sequence length="372" mass="41998">MTDSPAGKLALEIQKLTGELRHQATQAQLTIEKLRLESEKLQLDLARAAVHDPLAQRKLELDIRELSRSPWLRPGTIIPLAATVGTILFAQFQGVFDVARRRLELSNLKLQIDSANLTAGNEQLRQKRETIDHDILKLAADREKLQETLKGLQKDKLALESRVQDTTRQLETMARRLTQVQTQAQIADTKARASYPAFRTQVLSDVYARVKATCRATTLPLFADERGTASQLEVRPRPDESTLLNRSRSGCIQEIVDSVETTRQLEAQDREALAEDVRQLSALIDELRRQALTAYADATQSTGAWVLNLPLDAPLSRSLRDSLRGSGQALPATEPLRGQWIEWRRRYLVELHYLNQTNGLLGQDWLHLSDPR</sequence>
<proteinExistence type="predicted"/>
<evidence type="ECO:0000313" key="3">
    <source>
        <dbReference type="Proteomes" id="UP001606302"/>
    </source>
</evidence>
<keyword evidence="3" id="KW-1185">Reference proteome</keyword>
<evidence type="ECO:0000313" key="2">
    <source>
        <dbReference type="EMBL" id="MFG6461999.1"/>
    </source>
</evidence>
<organism evidence="2 3">
    <name type="scientific">Pelomonas lactea</name>
    <dbReference type="NCBI Taxonomy" id="3299030"/>
    <lineage>
        <taxon>Bacteria</taxon>
        <taxon>Pseudomonadati</taxon>
        <taxon>Pseudomonadota</taxon>
        <taxon>Betaproteobacteria</taxon>
        <taxon>Burkholderiales</taxon>
        <taxon>Sphaerotilaceae</taxon>
        <taxon>Roseateles</taxon>
    </lineage>
</organism>
<comment type="caution">
    <text evidence="2">The sequence shown here is derived from an EMBL/GenBank/DDBJ whole genome shotgun (WGS) entry which is preliminary data.</text>
</comment>
<keyword evidence="1" id="KW-0175">Coiled coil</keyword>
<reference evidence="2 3" key="1">
    <citation type="submission" date="2024-08" db="EMBL/GenBank/DDBJ databases">
        <authorList>
            <person name="Lu H."/>
        </authorList>
    </citation>
    <scope>NUCLEOTIDE SEQUENCE [LARGE SCALE GENOMIC DNA]</scope>
    <source>
        <strain evidence="2 3">DXS20W</strain>
    </source>
</reference>
<dbReference type="EMBL" id="JBIGHX010000003">
    <property type="protein sequence ID" value="MFG6461999.1"/>
    <property type="molecule type" value="Genomic_DNA"/>
</dbReference>
<evidence type="ECO:0000256" key="1">
    <source>
        <dbReference type="SAM" id="Coils"/>
    </source>
</evidence>
<protein>
    <submittedName>
        <fullName evidence="2">Uncharacterized protein</fullName>
    </submittedName>
</protein>
<feature type="coiled-coil region" evidence="1">
    <location>
        <begin position="135"/>
        <end position="183"/>
    </location>
</feature>
<accession>A0ABW7GJ81</accession>
<dbReference type="Proteomes" id="UP001606302">
    <property type="component" value="Unassembled WGS sequence"/>
</dbReference>